<comment type="subcellular location">
    <subcellularLocation>
        <location evidence="10">Cell membrane</location>
        <topology evidence="10">Multi-pass membrane protein</topology>
    </subcellularLocation>
    <subcellularLocation>
        <location evidence="2">Membrane</location>
        <topology evidence="2">Multi-pass membrane protein</topology>
    </subcellularLocation>
</comment>
<feature type="domain" description="G-protein coupled receptors family 1 profile" evidence="11">
    <location>
        <begin position="49"/>
        <end position="301"/>
    </location>
</feature>
<evidence type="ECO:0000256" key="5">
    <source>
        <dbReference type="ARBA" id="ARBA00022725"/>
    </source>
</evidence>
<comment type="function">
    <text evidence="1">Odorant receptor.</text>
</comment>
<protein>
    <recommendedName>
        <fullName evidence="10">Olfactory receptor</fullName>
    </recommendedName>
</protein>
<evidence type="ECO:0000256" key="1">
    <source>
        <dbReference type="ARBA" id="ARBA00002936"/>
    </source>
</evidence>
<dbReference type="PROSITE" id="PS00237">
    <property type="entry name" value="G_PROTEIN_RECEP_F1_1"/>
    <property type="match status" value="1"/>
</dbReference>
<reference evidence="12" key="1">
    <citation type="thesis" date="2020" institute="ProQuest LLC" country="789 East Eisenhower Parkway, Ann Arbor, MI, USA">
        <title>Comparative Genomics and Chromosome Evolution.</title>
        <authorList>
            <person name="Mudd A.B."/>
        </authorList>
    </citation>
    <scope>NUCLEOTIDE SEQUENCE</scope>
    <source>
        <strain evidence="12">1538</strain>
        <tissue evidence="12">Blood</tissue>
    </source>
</reference>
<proteinExistence type="inferred from homology"/>
<keyword evidence="6 10" id="KW-1133">Transmembrane helix</keyword>
<dbReference type="SUPFAM" id="SSF81321">
    <property type="entry name" value="Family A G protein-coupled receptor-like"/>
    <property type="match status" value="1"/>
</dbReference>
<keyword evidence="7 10" id="KW-0472">Membrane</keyword>
<dbReference type="GO" id="GO:0004984">
    <property type="term" value="F:olfactory receptor activity"/>
    <property type="evidence" value="ECO:0007669"/>
    <property type="project" value="InterPro"/>
</dbReference>
<keyword evidence="13" id="KW-1185">Reference proteome</keyword>
<feature type="transmembrane region" description="Helical" evidence="10">
    <location>
        <begin position="246"/>
        <end position="268"/>
    </location>
</feature>
<evidence type="ECO:0000256" key="6">
    <source>
        <dbReference type="ARBA" id="ARBA00022989"/>
    </source>
</evidence>
<feature type="transmembrane region" description="Helical" evidence="10">
    <location>
        <begin position="205"/>
        <end position="234"/>
    </location>
</feature>
<keyword evidence="4 9" id="KW-0812">Transmembrane</keyword>
<feature type="transmembrane region" description="Helical" evidence="10">
    <location>
        <begin position="107"/>
        <end position="128"/>
    </location>
</feature>
<evidence type="ECO:0000256" key="3">
    <source>
        <dbReference type="ARBA" id="ARBA00022606"/>
    </source>
</evidence>
<dbReference type="AlphaFoldDB" id="A0AAV3ATI5"/>
<dbReference type="FunFam" id="1.20.1070.10:FF:000006">
    <property type="entry name" value="Olfactory receptor"/>
    <property type="match status" value="1"/>
</dbReference>
<evidence type="ECO:0000256" key="8">
    <source>
        <dbReference type="ARBA" id="ARBA00023224"/>
    </source>
</evidence>
<feature type="transmembrane region" description="Helical" evidence="10">
    <location>
        <begin position="148"/>
        <end position="171"/>
    </location>
</feature>
<dbReference type="PANTHER" id="PTHR26450:SF23">
    <property type="entry name" value="OLFACTORY RECEPTOR 52E5"/>
    <property type="match status" value="1"/>
</dbReference>
<dbReference type="InterPro" id="IPR050402">
    <property type="entry name" value="OR51/52/56-like"/>
</dbReference>
<gene>
    <name evidence="12" type="ORF">GDO54_000039</name>
</gene>
<organism evidence="12 13">
    <name type="scientific">Pyxicephalus adspersus</name>
    <name type="common">African bullfrog</name>
    <dbReference type="NCBI Taxonomy" id="30357"/>
    <lineage>
        <taxon>Eukaryota</taxon>
        <taxon>Metazoa</taxon>
        <taxon>Chordata</taxon>
        <taxon>Craniata</taxon>
        <taxon>Vertebrata</taxon>
        <taxon>Euteleostomi</taxon>
        <taxon>Amphibia</taxon>
        <taxon>Batrachia</taxon>
        <taxon>Anura</taxon>
        <taxon>Neobatrachia</taxon>
        <taxon>Ranoidea</taxon>
        <taxon>Pyxicephalidae</taxon>
        <taxon>Pyxicephalinae</taxon>
        <taxon>Pyxicephalus</taxon>
    </lineage>
</organism>
<dbReference type="PANTHER" id="PTHR26450">
    <property type="entry name" value="OLFACTORY RECEPTOR 56B1-RELATED"/>
    <property type="match status" value="1"/>
</dbReference>
<evidence type="ECO:0000256" key="7">
    <source>
        <dbReference type="ARBA" id="ARBA00023136"/>
    </source>
</evidence>
<dbReference type="Pfam" id="PF13853">
    <property type="entry name" value="7tm_4"/>
    <property type="match status" value="1"/>
</dbReference>
<comment type="similarity">
    <text evidence="9">Belongs to the G-protein coupled receptor 1 family.</text>
</comment>
<keyword evidence="9" id="KW-0675">Receptor</keyword>
<feature type="transmembrane region" description="Helical" evidence="10">
    <location>
        <begin position="34"/>
        <end position="56"/>
    </location>
</feature>
<dbReference type="InterPro" id="IPR000725">
    <property type="entry name" value="Olfact_rcpt"/>
</dbReference>
<evidence type="ECO:0000313" key="12">
    <source>
        <dbReference type="EMBL" id="DBA32231.1"/>
    </source>
</evidence>
<feature type="transmembrane region" description="Helical" evidence="10">
    <location>
        <begin position="12"/>
        <end position="28"/>
    </location>
</feature>
<dbReference type="PRINTS" id="PR00237">
    <property type="entry name" value="GPCRRHODOPSN"/>
</dbReference>
<feature type="transmembrane region" description="Helical" evidence="10">
    <location>
        <begin position="68"/>
        <end position="95"/>
    </location>
</feature>
<sequence length="325" mass="36355">MISKAIKNIKVNGTFYPTFFILVGIPGLEASYNWVFAVVCLCYVLGLLGNFILLIVISASPSLHKPMFIFLSLLASNDILLSTIVVPKLLSIFWFQANQISFDCCVAQIFFVHSFSSFESGLLFGMSFDRYIAICQPLRYESIMTKTFIVKLVSVLPIRAVALISPSIIMIRKFPAFKTNIVPHSYCEHIAIVKLAAADIRINSALGLAVAFTIAGADLMFILVSYCAIFRAVFSLPSKDARLKTFNTCIPHVCVFLSFYGLAIFTFLSHRFGGKRIPPYVHIILADTYLLLPPILNPIIYGVKTKLIRDQVWRALHKNQSPHSK</sequence>
<evidence type="ECO:0000313" key="13">
    <source>
        <dbReference type="Proteomes" id="UP001181693"/>
    </source>
</evidence>
<keyword evidence="10" id="KW-1003">Cell membrane</keyword>
<dbReference type="GO" id="GO:0004930">
    <property type="term" value="F:G protein-coupled receptor activity"/>
    <property type="evidence" value="ECO:0007669"/>
    <property type="project" value="UniProtKB-KW"/>
</dbReference>
<evidence type="ECO:0000256" key="10">
    <source>
        <dbReference type="RuleBase" id="RU363047"/>
    </source>
</evidence>
<keyword evidence="8 9" id="KW-0807">Transducer</keyword>
<dbReference type="PROSITE" id="PS50262">
    <property type="entry name" value="G_PROTEIN_RECEP_F1_2"/>
    <property type="match status" value="1"/>
</dbReference>
<dbReference type="InterPro" id="IPR017452">
    <property type="entry name" value="GPCR_Rhodpsn_7TM"/>
</dbReference>
<keyword evidence="3 10" id="KW-0716">Sensory transduction</keyword>
<evidence type="ECO:0000256" key="9">
    <source>
        <dbReference type="RuleBase" id="RU000688"/>
    </source>
</evidence>
<comment type="caution">
    <text evidence="12">The sequence shown here is derived from an EMBL/GenBank/DDBJ whole genome shotgun (WGS) entry which is preliminary data.</text>
</comment>
<evidence type="ECO:0000256" key="4">
    <source>
        <dbReference type="ARBA" id="ARBA00022692"/>
    </source>
</evidence>
<keyword evidence="9" id="KW-0297">G-protein coupled receptor</keyword>
<dbReference type="InterPro" id="IPR000276">
    <property type="entry name" value="GPCR_Rhodpsn"/>
</dbReference>
<evidence type="ECO:0000256" key="2">
    <source>
        <dbReference type="ARBA" id="ARBA00004141"/>
    </source>
</evidence>
<accession>A0AAV3ATI5</accession>
<evidence type="ECO:0000259" key="11">
    <source>
        <dbReference type="PROSITE" id="PS50262"/>
    </source>
</evidence>
<dbReference type="EMBL" id="DYDO01000001">
    <property type="protein sequence ID" value="DBA32231.1"/>
    <property type="molecule type" value="Genomic_DNA"/>
</dbReference>
<feature type="transmembrane region" description="Helical" evidence="10">
    <location>
        <begin position="280"/>
        <end position="301"/>
    </location>
</feature>
<keyword evidence="5 10" id="KW-0552">Olfaction</keyword>
<dbReference type="Gene3D" id="1.20.1070.10">
    <property type="entry name" value="Rhodopsin 7-helix transmembrane proteins"/>
    <property type="match status" value="1"/>
</dbReference>
<dbReference type="GO" id="GO:0005886">
    <property type="term" value="C:plasma membrane"/>
    <property type="evidence" value="ECO:0007669"/>
    <property type="project" value="UniProtKB-SubCell"/>
</dbReference>
<dbReference type="Proteomes" id="UP001181693">
    <property type="component" value="Unassembled WGS sequence"/>
</dbReference>
<dbReference type="PRINTS" id="PR00245">
    <property type="entry name" value="OLFACTORYR"/>
</dbReference>
<name>A0AAV3ATI5_PYXAD</name>